<dbReference type="InterPro" id="IPR032389">
    <property type="entry name" value="GspB_C"/>
</dbReference>
<keyword evidence="2" id="KW-0812">Transmembrane</keyword>
<dbReference type="GO" id="GO:0016887">
    <property type="term" value="F:ATP hydrolysis activity"/>
    <property type="evidence" value="ECO:0007669"/>
    <property type="project" value="InterPro"/>
</dbReference>
<dbReference type="SUPFAM" id="SSF52540">
    <property type="entry name" value="P-loop containing nucleoside triphosphate hydrolases"/>
    <property type="match status" value="1"/>
</dbReference>
<dbReference type="CDD" id="cd00009">
    <property type="entry name" value="AAA"/>
    <property type="match status" value="1"/>
</dbReference>
<dbReference type="InterPro" id="IPR049945">
    <property type="entry name" value="AAA_22"/>
</dbReference>
<dbReference type="AlphaFoldDB" id="A0A8G2F862"/>
<evidence type="ECO:0000259" key="3">
    <source>
        <dbReference type="SMART" id="SM00382"/>
    </source>
</evidence>
<dbReference type="RefSeq" id="WP_020000095.1">
    <property type="nucleotide sequence ID" value="NZ_CP192219.1"/>
</dbReference>
<gene>
    <name evidence="4" type="ORF">SAMN05660830_02027</name>
</gene>
<dbReference type="Pfam" id="PF16537">
    <property type="entry name" value="T2SSB"/>
    <property type="match status" value="1"/>
</dbReference>
<evidence type="ECO:0000313" key="5">
    <source>
        <dbReference type="Proteomes" id="UP000184001"/>
    </source>
</evidence>
<evidence type="ECO:0000256" key="2">
    <source>
        <dbReference type="SAM" id="Phobius"/>
    </source>
</evidence>
<feature type="region of interest" description="Disordered" evidence="1">
    <location>
        <begin position="324"/>
        <end position="376"/>
    </location>
</feature>
<dbReference type="GO" id="GO:0015627">
    <property type="term" value="C:type II protein secretion system complex"/>
    <property type="evidence" value="ECO:0007669"/>
    <property type="project" value="InterPro"/>
</dbReference>
<dbReference type="EMBL" id="FQZR01000004">
    <property type="protein sequence ID" value="SHJ27443.1"/>
    <property type="molecule type" value="Genomic_DNA"/>
</dbReference>
<feature type="region of interest" description="Disordered" evidence="1">
    <location>
        <begin position="429"/>
        <end position="451"/>
    </location>
</feature>
<keyword evidence="2" id="KW-1133">Transmembrane helix</keyword>
<feature type="domain" description="AAA+ ATPase" evidence="3">
    <location>
        <begin position="43"/>
        <end position="189"/>
    </location>
</feature>
<protein>
    <submittedName>
        <fullName evidence="4">Type II secretory pathway, component ExeA (Predicted ATPase)</fullName>
    </submittedName>
</protein>
<comment type="caution">
    <text evidence="4">The sequence shown here is derived from an EMBL/GenBank/DDBJ whole genome shotgun (WGS) entry which is preliminary data.</text>
</comment>
<dbReference type="InterPro" id="IPR027417">
    <property type="entry name" value="P-loop_NTPase"/>
</dbReference>
<evidence type="ECO:0000256" key="1">
    <source>
        <dbReference type="SAM" id="MobiDB-lite"/>
    </source>
</evidence>
<reference evidence="4 5" key="1">
    <citation type="submission" date="2016-11" db="EMBL/GenBank/DDBJ databases">
        <authorList>
            <person name="Varghese N."/>
            <person name="Submissions S."/>
        </authorList>
    </citation>
    <scope>NUCLEOTIDE SEQUENCE [LARGE SCALE GENOMIC DNA]</scope>
    <source>
        <strain evidence="4 5">DSM 17919</strain>
    </source>
</reference>
<dbReference type="Proteomes" id="UP000184001">
    <property type="component" value="Unassembled WGS sequence"/>
</dbReference>
<dbReference type="PANTHER" id="PTHR35894">
    <property type="entry name" value="GENERAL SECRETION PATHWAY PROTEIN A-RELATED"/>
    <property type="match status" value="1"/>
</dbReference>
<accession>A0A8G2F862</accession>
<proteinExistence type="predicted"/>
<dbReference type="PANTHER" id="PTHR35894:SF1">
    <property type="entry name" value="PHOSPHORIBULOKINASE _ URIDINE KINASE FAMILY"/>
    <property type="match status" value="1"/>
</dbReference>
<feature type="compositionally biased region" description="Polar residues" evidence="1">
    <location>
        <begin position="324"/>
        <end position="338"/>
    </location>
</feature>
<sequence length="515" mass="56990">MQAHPQETAQINPFGEQFRTFQFYPSESHKKVVHRITRGLECNCGLILLTGEIGIGKTSVCRHIMQSSGDEYIFAESGNPFFKPAELLYNFCKQYGIDTTGRNSINDLTEGLHDFFMQQAEAEKKPVIVIDESHLLTDEHFSLLLALYNMRLGAIPLVQIILIGQVEIMDRLRQPGLEALNQRIGVRCELFPMDKQETENYVQFKLANADFPDLTVFEDSALARVWLVTGGLPRLINHISSHALDSITFSGVSKISPALIEKVASDPMYQGLFSIRTQKKQLKYKVIAACILTAILIGGAIYTLGLPQLSRNDAEQAPTIENSLQKQTISPSGSQLKAANSAPAEHSPEPANINKNRRATAPDVEPPHAPIPETITTPPIAKKLLIPTKNDAVSITVYDSPQEEPVLAMANEADTKIEDNTVDAQPLEHAQNARSEKHAIRDSNSPPDEASHPALEALQIDALAWSEQASTRMVVIGDQVLHEGDQVGSFILKAIKRDHLIFSLNGIEYKKKVRL</sequence>
<dbReference type="InterPro" id="IPR003593">
    <property type="entry name" value="AAA+_ATPase"/>
</dbReference>
<dbReference type="SMART" id="SM00382">
    <property type="entry name" value="AAA"/>
    <property type="match status" value="1"/>
</dbReference>
<evidence type="ECO:0000313" key="4">
    <source>
        <dbReference type="EMBL" id="SHJ27443.1"/>
    </source>
</evidence>
<dbReference type="InterPro" id="IPR052026">
    <property type="entry name" value="ExeA_AAA_ATPase_DNA-bind"/>
</dbReference>
<dbReference type="Pfam" id="PF13401">
    <property type="entry name" value="AAA_22"/>
    <property type="match status" value="1"/>
</dbReference>
<organism evidence="4 5">
    <name type="scientific">Halodesulfovibrio aestuarii</name>
    <dbReference type="NCBI Taxonomy" id="126333"/>
    <lineage>
        <taxon>Bacteria</taxon>
        <taxon>Pseudomonadati</taxon>
        <taxon>Thermodesulfobacteriota</taxon>
        <taxon>Desulfovibrionia</taxon>
        <taxon>Desulfovibrionales</taxon>
        <taxon>Desulfovibrionaceae</taxon>
        <taxon>Halodesulfovibrio</taxon>
    </lineage>
</organism>
<dbReference type="Gene3D" id="3.40.50.300">
    <property type="entry name" value="P-loop containing nucleotide triphosphate hydrolases"/>
    <property type="match status" value="1"/>
</dbReference>
<keyword evidence="2" id="KW-0472">Membrane</keyword>
<feature type="transmembrane region" description="Helical" evidence="2">
    <location>
        <begin position="286"/>
        <end position="305"/>
    </location>
</feature>
<name>A0A8G2F862_9BACT</name>